<evidence type="ECO:0000313" key="1">
    <source>
        <dbReference type="EMBL" id="MFC5827477.1"/>
    </source>
</evidence>
<gene>
    <name evidence="1" type="ORF">ACFPZ3_26745</name>
</gene>
<sequence length="375" mass="40161">MIELSWPQVSARRLERAGLAGKAAQARPEEMVAAMCGAHAQVMSAAEASVGLRLDGVTRTHVREALWETRSLVKTHGPRGTVHLLPTRDLPMWVSALSSVPAGSRSVPESMRMTAEQIEQVVAAIGEALAGAELTIDELSEAVVAATGPWAGDLVMPAFQTWWPRWRQVMHLAAQRGAFVFGPVRGRKVTYTAPPPAAPMTDGLAALVRAYLTAYGPATPAQFAQWAGGPARWAAEAFRGVELEEVRLEGSPAWVLAGDTAVPDEPPRGVRLLPYFDAYVVAGRPRELLYAGRAAERALAGGQAGNFPVLLVDGNVAGVWHQRRSGNRIDVTVEPLRDLTAAQARGLEEQVERLGEVLEARPRLTIGPVTVGAHA</sequence>
<dbReference type="EMBL" id="JBHSPA010000029">
    <property type="protein sequence ID" value="MFC5827477.1"/>
    <property type="molecule type" value="Genomic_DNA"/>
</dbReference>
<organism evidence="1 2">
    <name type="scientific">Nonomuraea insulae</name>
    <dbReference type="NCBI Taxonomy" id="1616787"/>
    <lineage>
        <taxon>Bacteria</taxon>
        <taxon>Bacillati</taxon>
        <taxon>Actinomycetota</taxon>
        <taxon>Actinomycetes</taxon>
        <taxon>Streptosporangiales</taxon>
        <taxon>Streptosporangiaceae</taxon>
        <taxon>Nonomuraea</taxon>
    </lineage>
</organism>
<dbReference type="RefSeq" id="WP_379516978.1">
    <property type="nucleotide sequence ID" value="NZ_JBHSPA010000029.1"/>
</dbReference>
<dbReference type="PANTHER" id="PTHR38479:SF2">
    <property type="entry name" value="WINGED HELIX DNA-BINDING DOMAIN-CONTAINING PROTEIN"/>
    <property type="match status" value="1"/>
</dbReference>
<accession>A0ABW1CPK5</accession>
<dbReference type="Pfam" id="PF06224">
    <property type="entry name" value="AlkZ-like"/>
    <property type="match status" value="1"/>
</dbReference>
<dbReference type="InterPro" id="IPR009351">
    <property type="entry name" value="AlkZ-like"/>
</dbReference>
<reference evidence="2" key="1">
    <citation type="journal article" date="2019" name="Int. J. Syst. Evol. Microbiol.">
        <title>The Global Catalogue of Microorganisms (GCM) 10K type strain sequencing project: providing services to taxonomists for standard genome sequencing and annotation.</title>
        <authorList>
            <consortium name="The Broad Institute Genomics Platform"/>
            <consortium name="The Broad Institute Genome Sequencing Center for Infectious Disease"/>
            <person name="Wu L."/>
            <person name="Ma J."/>
        </authorList>
    </citation>
    <scope>NUCLEOTIDE SEQUENCE [LARGE SCALE GENOMIC DNA]</scope>
    <source>
        <strain evidence="2">CCUG 53903</strain>
    </source>
</reference>
<dbReference type="Proteomes" id="UP001596058">
    <property type="component" value="Unassembled WGS sequence"/>
</dbReference>
<protein>
    <submittedName>
        <fullName evidence="1">Winged helix DNA-binding domain-containing protein</fullName>
    </submittedName>
</protein>
<proteinExistence type="predicted"/>
<keyword evidence="1" id="KW-0238">DNA-binding</keyword>
<keyword evidence="2" id="KW-1185">Reference proteome</keyword>
<dbReference type="GO" id="GO:0003677">
    <property type="term" value="F:DNA binding"/>
    <property type="evidence" value="ECO:0007669"/>
    <property type="project" value="UniProtKB-KW"/>
</dbReference>
<name>A0ABW1CPK5_9ACTN</name>
<dbReference type="PANTHER" id="PTHR38479">
    <property type="entry name" value="LMO0824 PROTEIN"/>
    <property type="match status" value="1"/>
</dbReference>
<evidence type="ECO:0000313" key="2">
    <source>
        <dbReference type="Proteomes" id="UP001596058"/>
    </source>
</evidence>
<comment type="caution">
    <text evidence="1">The sequence shown here is derived from an EMBL/GenBank/DDBJ whole genome shotgun (WGS) entry which is preliminary data.</text>
</comment>